<protein>
    <submittedName>
        <fullName evidence="7">Permease</fullName>
    </submittedName>
</protein>
<feature type="transmembrane region" description="Helical" evidence="6">
    <location>
        <begin position="316"/>
        <end position="337"/>
    </location>
</feature>
<dbReference type="PANTHER" id="PTHR33529">
    <property type="entry name" value="SLR0882 PROTEIN-RELATED"/>
    <property type="match status" value="1"/>
</dbReference>
<dbReference type="GeneID" id="81477819"/>
<dbReference type="Pfam" id="PF03739">
    <property type="entry name" value="LptF_LptG"/>
    <property type="match status" value="1"/>
</dbReference>
<proteinExistence type="predicted"/>
<dbReference type="RefSeq" id="WP_021828548.1">
    <property type="nucleotide sequence ID" value="NZ_CP015840.1"/>
</dbReference>
<keyword evidence="5 6" id="KW-0472">Membrane</keyword>
<sequence>MYIWKRYLLTRFWLSLLSLILLTFIFYASIHYALHAIKGNTHTLASGASLKLSILYYLAQISLKAEFLIPQLVAVATTMTLFSMQNKREVLVLQASGLSLKALTAPLIHSSFFITLLLYGNFQWLHPICEKISTTKEHIDRGTLDKAQDKIPALYLKDQTILLYSSIDLKTFTLNKVFWIKNPHTIYTMEKLAFTTPSLPIGLDVIRFAGTESGGMELSEFSDMKEFPEIEFGFYENPFSKIFTAGRKNRFSESFRAIPWNATGLGLSTQIPQRILSLLSLFYYMLISPLACISSMILSAYLCLRFSRIPKVSLAYIVPLSSINTFFVFLKAGIVLANSSVLPTLPVMVFPLVVLAIFTGLAYVKLQ</sequence>
<dbReference type="KEGG" id="cgz:M787_000685"/>
<evidence type="ECO:0000256" key="3">
    <source>
        <dbReference type="ARBA" id="ARBA00022692"/>
    </source>
</evidence>
<keyword evidence="4 6" id="KW-1133">Transmembrane helix</keyword>
<keyword evidence="2" id="KW-1003">Cell membrane</keyword>
<evidence type="ECO:0000256" key="5">
    <source>
        <dbReference type="ARBA" id="ARBA00023136"/>
    </source>
</evidence>
<dbReference type="eggNOG" id="COG0795">
    <property type="taxonomic scope" value="Bacteria"/>
</dbReference>
<dbReference type="AlphaFoldDB" id="A0A173DY32"/>
<name>A0A173DY32_9CHLA</name>
<feature type="transmembrane region" description="Helical" evidence="6">
    <location>
        <begin position="54"/>
        <end position="82"/>
    </location>
</feature>
<organism evidence="7 8">
    <name type="scientific">Chlamydia gallinacea 08-1274/3</name>
    <dbReference type="NCBI Taxonomy" id="1143323"/>
    <lineage>
        <taxon>Bacteria</taxon>
        <taxon>Pseudomonadati</taxon>
        <taxon>Chlamydiota</taxon>
        <taxon>Chlamydiia</taxon>
        <taxon>Chlamydiales</taxon>
        <taxon>Chlamydiaceae</taxon>
        <taxon>Chlamydia/Chlamydophila group</taxon>
        <taxon>Chlamydia</taxon>
    </lineage>
</organism>
<evidence type="ECO:0000256" key="4">
    <source>
        <dbReference type="ARBA" id="ARBA00022989"/>
    </source>
</evidence>
<dbReference type="InterPro" id="IPR005495">
    <property type="entry name" value="LptG/LptF_permease"/>
</dbReference>
<evidence type="ECO:0000256" key="1">
    <source>
        <dbReference type="ARBA" id="ARBA00004651"/>
    </source>
</evidence>
<evidence type="ECO:0000313" key="8">
    <source>
        <dbReference type="Proteomes" id="UP000019147"/>
    </source>
</evidence>
<dbReference type="OrthoDB" id="18808at2"/>
<accession>A0A173DY32</accession>
<evidence type="ECO:0000256" key="2">
    <source>
        <dbReference type="ARBA" id="ARBA00022475"/>
    </source>
</evidence>
<dbReference type="GO" id="GO:0015920">
    <property type="term" value="P:lipopolysaccharide transport"/>
    <property type="evidence" value="ECO:0007669"/>
    <property type="project" value="TreeGrafter"/>
</dbReference>
<feature type="transmembrane region" description="Helical" evidence="6">
    <location>
        <begin position="12"/>
        <end position="34"/>
    </location>
</feature>
<keyword evidence="3 6" id="KW-0812">Transmembrane</keyword>
<dbReference type="GO" id="GO:0043190">
    <property type="term" value="C:ATP-binding cassette (ABC) transporter complex"/>
    <property type="evidence" value="ECO:0007669"/>
    <property type="project" value="TreeGrafter"/>
</dbReference>
<dbReference type="STRING" id="1143323.M787_000685"/>
<dbReference type="EMBL" id="CP015840">
    <property type="protein sequence ID" value="ANG65845.1"/>
    <property type="molecule type" value="Genomic_DNA"/>
</dbReference>
<dbReference type="Proteomes" id="UP000019147">
    <property type="component" value="Chromosome"/>
</dbReference>
<evidence type="ECO:0000313" key="7">
    <source>
        <dbReference type="EMBL" id="ANG65845.1"/>
    </source>
</evidence>
<comment type="subcellular location">
    <subcellularLocation>
        <location evidence="1">Cell membrane</location>
        <topology evidence="1">Multi-pass membrane protein</topology>
    </subcellularLocation>
</comment>
<evidence type="ECO:0000256" key="6">
    <source>
        <dbReference type="SAM" id="Phobius"/>
    </source>
</evidence>
<feature type="transmembrane region" description="Helical" evidence="6">
    <location>
        <begin position="343"/>
        <end position="364"/>
    </location>
</feature>
<feature type="transmembrane region" description="Helical" evidence="6">
    <location>
        <begin position="281"/>
        <end position="304"/>
    </location>
</feature>
<dbReference type="PANTHER" id="PTHR33529:SF6">
    <property type="entry name" value="YJGP_YJGQ FAMILY PERMEASE"/>
    <property type="match status" value="1"/>
</dbReference>
<feature type="transmembrane region" description="Helical" evidence="6">
    <location>
        <begin position="103"/>
        <end position="122"/>
    </location>
</feature>
<reference evidence="7 8" key="1">
    <citation type="journal article" date="2014" name="Syst. Appl. Microbiol.">
        <title>Evidence for the existence of two new members of the family Chlamydiaceae and proposal of Chlamydia avium sp. nov. and Chlamydia gallinacea sp. nov.</title>
        <authorList>
            <person name="Sachse K."/>
            <person name="Laroucau K."/>
            <person name="Riege K."/>
            <person name="Wehner S."/>
            <person name="Dilcher M."/>
            <person name="Creasy H.H."/>
            <person name="Weidmann M."/>
            <person name="Myers G."/>
            <person name="Vorimore F."/>
            <person name="Vicari N."/>
            <person name="Magnino S."/>
            <person name="Liebler-Tenorio E."/>
            <person name="Ruettger A."/>
            <person name="Bavoil P.M."/>
            <person name="Hufert F.T."/>
            <person name="Rossello-Mora R."/>
            <person name="Marz M."/>
        </authorList>
    </citation>
    <scope>NUCLEOTIDE SEQUENCE [LARGE SCALE GENOMIC DNA]</scope>
    <source>
        <strain evidence="7 8">08-1274/3</strain>
    </source>
</reference>
<gene>
    <name evidence="7" type="ORF">M787_000685</name>
</gene>